<dbReference type="InterPro" id="IPR050471">
    <property type="entry name" value="AB_hydrolase"/>
</dbReference>
<dbReference type="PANTHER" id="PTHR43433:SF1">
    <property type="entry name" value="BLL5160 PROTEIN"/>
    <property type="match status" value="1"/>
</dbReference>
<dbReference type="PRINTS" id="PR00111">
    <property type="entry name" value="ABHYDROLASE"/>
</dbReference>
<dbReference type="InterPro" id="IPR000073">
    <property type="entry name" value="AB_hydrolase_1"/>
</dbReference>
<organism evidence="2 3">
    <name type="scientific">Actinoplanes palleronii</name>
    <dbReference type="NCBI Taxonomy" id="113570"/>
    <lineage>
        <taxon>Bacteria</taxon>
        <taxon>Bacillati</taxon>
        <taxon>Actinomycetota</taxon>
        <taxon>Actinomycetes</taxon>
        <taxon>Micromonosporales</taxon>
        <taxon>Micromonosporaceae</taxon>
        <taxon>Actinoplanes</taxon>
    </lineage>
</organism>
<dbReference type="RefSeq" id="WP_203826489.1">
    <property type="nucleotide sequence ID" value="NZ_BAAATY010000003.1"/>
</dbReference>
<dbReference type="InterPro" id="IPR029058">
    <property type="entry name" value="AB_hydrolase_fold"/>
</dbReference>
<dbReference type="Gene3D" id="3.40.50.1820">
    <property type="entry name" value="alpha/beta hydrolase"/>
    <property type="match status" value="1"/>
</dbReference>
<evidence type="ECO:0000259" key="1">
    <source>
        <dbReference type="PROSITE" id="PS50206"/>
    </source>
</evidence>
<keyword evidence="3" id="KW-1185">Reference proteome</keyword>
<proteinExistence type="predicted"/>
<reference evidence="2 3" key="1">
    <citation type="submission" date="2021-01" db="EMBL/GenBank/DDBJ databases">
        <title>Whole genome shotgun sequence of Actinoplanes palleronii NBRC 14916.</title>
        <authorList>
            <person name="Komaki H."/>
            <person name="Tamura T."/>
        </authorList>
    </citation>
    <scope>NUCLEOTIDE SEQUENCE [LARGE SCALE GENOMIC DNA]</scope>
    <source>
        <strain evidence="2 3">NBRC 14916</strain>
    </source>
</reference>
<dbReference type="Pfam" id="PF12697">
    <property type="entry name" value="Abhydrolase_6"/>
    <property type="match status" value="1"/>
</dbReference>
<keyword evidence="2" id="KW-0378">Hydrolase</keyword>
<dbReference type="GO" id="GO:0016787">
    <property type="term" value="F:hydrolase activity"/>
    <property type="evidence" value="ECO:0007669"/>
    <property type="project" value="UniProtKB-KW"/>
</dbReference>
<accession>A0ABQ4BBT4</accession>
<protein>
    <submittedName>
        <fullName evidence="2">Alpha/beta hydrolase</fullName>
    </submittedName>
</protein>
<name>A0ABQ4BBT4_9ACTN</name>
<dbReference type="PANTHER" id="PTHR43433">
    <property type="entry name" value="HYDROLASE, ALPHA/BETA FOLD FAMILY PROTEIN"/>
    <property type="match status" value="1"/>
</dbReference>
<dbReference type="EMBL" id="BOMS01000057">
    <property type="protein sequence ID" value="GIE68118.1"/>
    <property type="molecule type" value="Genomic_DNA"/>
</dbReference>
<dbReference type="PROSITE" id="PS50206">
    <property type="entry name" value="RHODANESE_3"/>
    <property type="match status" value="1"/>
</dbReference>
<gene>
    <name evidence="2" type="ORF">Apa02nite_042260</name>
</gene>
<evidence type="ECO:0000313" key="2">
    <source>
        <dbReference type="EMBL" id="GIE68118.1"/>
    </source>
</evidence>
<comment type="caution">
    <text evidence="2">The sequence shown here is derived from an EMBL/GenBank/DDBJ whole genome shotgun (WGS) entry which is preliminary data.</text>
</comment>
<evidence type="ECO:0000313" key="3">
    <source>
        <dbReference type="Proteomes" id="UP000624709"/>
    </source>
</evidence>
<dbReference type="Proteomes" id="UP000624709">
    <property type="component" value="Unassembled WGS sequence"/>
</dbReference>
<sequence>MTTIEISGVPLSFTERGAGRPVLLLHGGGGPLTVAGFADLLAAERSARVITPVHPGFGGTPQPDGLATIGGLAALYVALLDELGLEDVTVVGNSIGGWIAAEMALLGSGRVRDFVLVDAVGIEVPEHPVVDFFGLTFPEIAQLSYFAPEKFRIDPAAMTPEQQAVLAGNRAALATYAPAMTDPTLRDRLAAVTTPTRVIWGDHDRIVTPEYGRALAAAIPGAEYVLMTETGHLPQLESPKRLLELLG</sequence>
<dbReference type="InterPro" id="IPR001763">
    <property type="entry name" value="Rhodanese-like_dom"/>
</dbReference>
<dbReference type="SUPFAM" id="SSF53474">
    <property type="entry name" value="alpha/beta-Hydrolases"/>
    <property type="match status" value="1"/>
</dbReference>
<feature type="domain" description="Rhodanese" evidence="1">
    <location>
        <begin position="70"/>
        <end position="107"/>
    </location>
</feature>